<accession>A0A6A6WR83</accession>
<dbReference type="Proteomes" id="UP000799757">
    <property type="component" value="Unassembled WGS sequence"/>
</dbReference>
<sequence length="223" mass="23691">MAFGWPCGRGFGGGMAGPSSSLISSAARTQGKLAASVIQGRTALAASNCAVAAGAPKQQQAEQQQRRRHAARAWANTRHREGHGEGAEVDGRPMADVKAGAGVRASAPGARPRSAPTYCSDGAGGPLWDDNYRNHVRRPEGLRWIAVESRDDGLGLGVAQTPWAATRAGDCSDNRTPFGRRWASGRGRGRRRAVAVHARRRPVMRWCGGGRARTTSAGRWTRC</sequence>
<evidence type="ECO:0000313" key="1">
    <source>
        <dbReference type="EMBL" id="KAF2786327.1"/>
    </source>
</evidence>
<evidence type="ECO:0000313" key="2">
    <source>
        <dbReference type="Proteomes" id="UP000799757"/>
    </source>
</evidence>
<keyword evidence="2" id="KW-1185">Reference proteome</keyword>
<gene>
    <name evidence="1" type="ORF">K505DRAFT_147896</name>
</gene>
<protein>
    <submittedName>
        <fullName evidence="1">Uncharacterized protein</fullName>
    </submittedName>
</protein>
<reference evidence="1" key="1">
    <citation type="journal article" date="2020" name="Stud. Mycol.">
        <title>101 Dothideomycetes genomes: a test case for predicting lifestyles and emergence of pathogens.</title>
        <authorList>
            <person name="Haridas S."/>
            <person name="Albert R."/>
            <person name="Binder M."/>
            <person name="Bloem J."/>
            <person name="Labutti K."/>
            <person name="Salamov A."/>
            <person name="Andreopoulos B."/>
            <person name="Baker S."/>
            <person name="Barry K."/>
            <person name="Bills G."/>
            <person name="Bluhm B."/>
            <person name="Cannon C."/>
            <person name="Castanera R."/>
            <person name="Culley D."/>
            <person name="Daum C."/>
            <person name="Ezra D."/>
            <person name="Gonzalez J."/>
            <person name="Henrissat B."/>
            <person name="Kuo A."/>
            <person name="Liang C."/>
            <person name="Lipzen A."/>
            <person name="Lutzoni F."/>
            <person name="Magnuson J."/>
            <person name="Mondo S."/>
            <person name="Nolan M."/>
            <person name="Ohm R."/>
            <person name="Pangilinan J."/>
            <person name="Park H.-J."/>
            <person name="Ramirez L."/>
            <person name="Alfaro M."/>
            <person name="Sun H."/>
            <person name="Tritt A."/>
            <person name="Yoshinaga Y."/>
            <person name="Zwiers L.-H."/>
            <person name="Turgeon B."/>
            <person name="Goodwin S."/>
            <person name="Spatafora J."/>
            <person name="Crous P."/>
            <person name="Grigoriev I."/>
        </authorList>
    </citation>
    <scope>NUCLEOTIDE SEQUENCE</scope>
    <source>
        <strain evidence="1">CBS 109.77</strain>
    </source>
</reference>
<proteinExistence type="predicted"/>
<name>A0A6A6WR83_9PLEO</name>
<dbReference type="EMBL" id="MU002490">
    <property type="protein sequence ID" value="KAF2786327.1"/>
    <property type="molecule type" value="Genomic_DNA"/>
</dbReference>
<dbReference type="AlphaFoldDB" id="A0A6A6WR83"/>
<organism evidence="1 2">
    <name type="scientific">Melanomma pulvis-pyrius CBS 109.77</name>
    <dbReference type="NCBI Taxonomy" id="1314802"/>
    <lineage>
        <taxon>Eukaryota</taxon>
        <taxon>Fungi</taxon>
        <taxon>Dikarya</taxon>
        <taxon>Ascomycota</taxon>
        <taxon>Pezizomycotina</taxon>
        <taxon>Dothideomycetes</taxon>
        <taxon>Pleosporomycetidae</taxon>
        <taxon>Pleosporales</taxon>
        <taxon>Melanommataceae</taxon>
        <taxon>Melanomma</taxon>
    </lineage>
</organism>